<organism evidence="1 2">
    <name type="scientific">Actinomadura adrarensis</name>
    <dbReference type="NCBI Taxonomy" id="1819600"/>
    <lineage>
        <taxon>Bacteria</taxon>
        <taxon>Bacillati</taxon>
        <taxon>Actinomycetota</taxon>
        <taxon>Actinomycetes</taxon>
        <taxon>Streptosporangiales</taxon>
        <taxon>Thermomonosporaceae</taxon>
        <taxon>Actinomadura</taxon>
    </lineage>
</organism>
<evidence type="ECO:0000313" key="2">
    <source>
        <dbReference type="Proteomes" id="UP001597083"/>
    </source>
</evidence>
<proteinExistence type="predicted"/>
<sequence length="109" mass="11786">MDELFERVRTFGRRLGETEFAGDLEGALRDGLADLDALSRDDPFWRGWANEHVTVAKLTDHAAQRLAGDPGDRTARLCLIALRLDANDAGLPLLAAEIAKDAEAVADAA</sequence>
<protein>
    <submittedName>
        <fullName evidence="1">Uncharacterized protein</fullName>
    </submittedName>
</protein>
<name>A0ABW3CD67_9ACTN</name>
<reference evidence="2" key="1">
    <citation type="journal article" date="2019" name="Int. J. Syst. Evol. Microbiol.">
        <title>The Global Catalogue of Microorganisms (GCM) 10K type strain sequencing project: providing services to taxonomists for standard genome sequencing and annotation.</title>
        <authorList>
            <consortium name="The Broad Institute Genomics Platform"/>
            <consortium name="The Broad Institute Genome Sequencing Center for Infectious Disease"/>
            <person name="Wu L."/>
            <person name="Ma J."/>
        </authorList>
    </citation>
    <scope>NUCLEOTIDE SEQUENCE [LARGE SCALE GENOMIC DNA]</scope>
    <source>
        <strain evidence="2">JCM 31696</strain>
    </source>
</reference>
<accession>A0ABW3CD67</accession>
<evidence type="ECO:0000313" key="1">
    <source>
        <dbReference type="EMBL" id="MFD0852419.1"/>
    </source>
</evidence>
<feature type="non-terminal residue" evidence="1">
    <location>
        <position position="109"/>
    </location>
</feature>
<dbReference type="Proteomes" id="UP001597083">
    <property type="component" value="Unassembled WGS sequence"/>
</dbReference>
<dbReference type="EMBL" id="JBHTIR010001332">
    <property type="protein sequence ID" value="MFD0852419.1"/>
    <property type="molecule type" value="Genomic_DNA"/>
</dbReference>
<comment type="caution">
    <text evidence="1">The sequence shown here is derived from an EMBL/GenBank/DDBJ whole genome shotgun (WGS) entry which is preliminary data.</text>
</comment>
<gene>
    <name evidence="1" type="ORF">ACFQ07_09310</name>
</gene>
<keyword evidence="2" id="KW-1185">Reference proteome</keyword>